<dbReference type="STRING" id="1050202.GCA_000384035_03546"/>
<proteinExistence type="predicted"/>
<keyword evidence="1" id="KW-1133">Transmembrane helix</keyword>
<dbReference type="Proteomes" id="UP000239352">
    <property type="component" value="Unassembled WGS sequence"/>
</dbReference>
<name>A0A2T0GW23_ACTMO</name>
<dbReference type="AlphaFoldDB" id="A0A2T0GW23"/>
<evidence type="ECO:0000256" key="1">
    <source>
        <dbReference type="SAM" id="Phobius"/>
    </source>
</evidence>
<feature type="transmembrane region" description="Helical" evidence="1">
    <location>
        <begin position="67"/>
        <end position="86"/>
    </location>
</feature>
<protein>
    <submittedName>
        <fullName evidence="2">DUF983 domain-containing protein</fullName>
    </submittedName>
</protein>
<dbReference type="RefSeq" id="WP_106113827.1">
    <property type="nucleotide sequence ID" value="NZ_PVSR01000016.1"/>
</dbReference>
<organism evidence="2 3">
    <name type="scientific">Actinopolyspora mortivallis</name>
    <dbReference type="NCBI Taxonomy" id="33906"/>
    <lineage>
        <taxon>Bacteria</taxon>
        <taxon>Bacillati</taxon>
        <taxon>Actinomycetota</taxon>
        <taxon>Actinomycetes</taxon>
        <taxon>Actinopolysporales</taxon>
        <taxon>Actinopolysporaceae</taxon>
        <taxon>Actinopolyspora</taxon>
    </lineage>
</organism>
<sequence length="145" mass="16240">MNRAVRGSDGRRWTLRTSIEWSNPLEIDDWEHDVSGGRSQGIVMGAIVLVMVVAFLVWTPATVVVPGWLILALLLLALFFPVRWLVRRPWSIIAETPGDTDEHPPERWVGVVRGALTAHQEGARVARNIELYAEPDMNGPLQPVE</sequence>
<dbReference type="EMBL" id="PVSR01000016">
    <property type="protein sequence ID" value="PRW63308.1"/>
    <property type="molecule type" value="Genomic_DNA"/>
</dbReference>
<evidence type="ECO:0000313" key="2">
    <source>
        <dbReference type="EMBL" id="PRW63308.1"/>
    </source>
</evidence>
<keyword evidence="1" id="KW-0812">Transmembrane</keyword>
<gene>
    <name evidence="2" type="ORF">CEP50_10845</name>
</gene>
<evidence type="ECO:0000313" key="3">
    <source>
        <dbReference type="Proteomes" id="UP000239352"/>
    </source>
</evidence>
<dbReference type="InParanoid" id="A0A2T0GW23"/>
<keyword evidence="1" id="KW-0472">Membrane</keyword>
<feature type="transmembrane region" description="Helical" evidence="1">
    <location>
        <begin position="42"/>
        <end position="61"/>
    </location>
</feature>
<reference evidence="2 3" key="1">
    <citation type="submission" date="2018-03" db="EMBL/GenBank/DDBJ databases">
        <title>Actinopolyspora mortivallis from Sahara, screening for active biomolecules.</title>
        <authorList>
            <person name="Selama O."/>
            <person name="Wellington E.M.H."/>
            <person name="Hacene H."/>
        </authorList>
    </citation>
    <scope>NUCLEOTIDE SEQUENCE [LARGE SCALE GENOMIC DNA]</scope>
    <source>
        <strain evidence="2 3">M5A</strain>
    </source>
</reference>
<accession>A0A2T0GW23</accession>
<keyword evidence="3" id="KW-1185">Reference proteome</keyword>
<comment type="caution">
    <text evidence="2">The sequence shown here is derived from an EMBL/GenBank/DDBJ whole genome shotgun (WGS) entry which is preliminary data.</text>
</comment>